<proteinExistence type="predicted"/>
<keyword evidence="2" id="KW-0663">Pyridoxal phosphate</keyword>
<dbReference type="Pfam" id="PF00291">
    <property type="entry name" value="PALP"/>
    <property type="match status" value="1"/>
</dbReference>
<protein>
    <recommendedName>
        <fullName evidence="5">Tryptophan synthase beta chain-like PALP domain-containing protein</fullName>
    </recommendedName>
</protein>
<dbReference type="PANTHER" id="PTHR48078:SF7">
    <property type="entry name" value="BLL6502 PROTEIN"/>
    <property type="match status" value="1"/>
</dbReference>
<evidence type="ECO:0000313" key="7">
    <source>
        <dbReference type="Proteomes" id="UP001501138"/>
    </source>
</evidence>
<keyword evidence="7" id="KW-1185">Reference proteome</keyword>
<dbReference type="InterPro" id="IPR050147">
    <property type="entry name" value="Ser/Thr_Dehydratase"/>
</dbReference>
<evidence type="ECO:0000313" key="6">
    <source>
        <dbReference type="EMBL" id="GAA1735721.1"/>
    </source>
</evidence>
<evidence type="ECO:0000256" key="2">
    <source>
        <dbReference type="ARBA" id="ARBA00022898"/>
    </source>
</evidence>
<organism evidence="6 7">
    <name type="scientific">Isoptericola hypogeus</name>
    <dbReference type="NCBI Taxonomy" id="300179"/>
    <lineage>
        <taxon>Bacteria</taxon>
        <taxon>Bacillati</taxon>
        <taxon>Actinomycetota</taxon>
        <taxon>Actinomycetes</taxon>
        <taxon>Micrococcales</taxon>
        <taxon>Promicromonosporaceae</taxon>
        <taxon>Isoptericola</taxon>
    </lineage>
</organism>
<evidence type="ECO:0000256" key="4">
    <source>
        <dbReference type="SAM" id="MobiDB-lite"/>
    </source>
</evidence>
<comment type="caution">
    <text evidence="6">The sequence shown here is derived from an EMBL/GenBank/DDBJ whole genome shotgun (WGS) entry which is preliminary data.</text>
</comment>
<sequence>MRRRPPMLAGMSSPSAVPAPTPAAVPAPPTLRDVLDAARRLDGLVVRTPALEHPELDRAAADAGARDARLVVKHENLQHTGAFKVRGALNLLLGLDAEERRRGIVAYSTGNHAQALAHAARHTGTRCTIVMPTDPNPVKERAVRRLGADVELHGSTFDDARERAAELAETSGARLVGAANEPVLVAGVATATLELLQQAPDLDVLVVPVGGGSGAAAACLVAAAMAPGLEVVAVQAAASPAAHDSWRAGELRTAANTTRAEGLAVGCGFALTQRVLRERLADFLLVSDDEIAAAQRAYLTAARTVAEGAGAAALAAVLVHPDRFAGRRVGVVCSGGNASEPELRRALDA</sequence>
<evidence type="ECO:0000256" key="3">
    <source>
        <dbReference type="ARBA" id="ARBA00023239"/>
    </source>
</evidence>
<comment type="cofactor">
    <cofactor evidence="1">
        <name>pyridoxal 5'-phosphate</name>
        <dbReference type="ChEBI" id="CHEBI:597326"/>
    </cofactor>
</comment>
<dbReference type="InterPro" id="IPR001926">
    <property type="entry name" value="TrpB-like_PALP"/>
</dbReference>
<feature type="region of interest" description="Disordered" evidence="4">
    <location>
        <begin position="1"/>
        <end position="25"/>
    </location>
</feature>
<dbReference type="Proteomes" id="UP001501138">
    <property type="component" value="Unassembled WGS sequence"/>
</dbReference>
<dbReference type="InterPro" id="IPR036052">
    <property type="entry name" value="TrpB-like_PALP_sf"/>
</dbReference>
<name>A0ABP4VRF1_9MICO</name>
<dbReference type="Gene3D" id="3.40.50.1100">
    <property type="match status" value="2"/>
</dbReference>
<dbReference type="SUPFAM" id="SSF53686">
    <property type="entry name" value="Tryptophan synthase beta subunit-like PLP-dependent enzymes"/>
    <property type="match status" value="1"/>
</dbReference>
<gene>
    <name evidence="6" type="ORF">GCM10009809_33640</name>
</gene>
<accession>A0ABP4VRF1</accession>
<evidence type="ECO:0000256" key="1">
    <source>
        <dbReference type="ARBA" id="ARBA00001933"/>
    </source>
</evidence>
<keyword evidence="3" id="KW-0456">Lyase</keyword>
<reference evidence="7" key="1">
    <citation type="journal article" date="2019" name="Int. J. Syst. Evol. Microbiol.">
        <title>The Global Catalogue of Microorganisms (GCM) 10K type strain sequencing project: providing services to taxonomists for standard genome sequencing and annotation.</title>
        <authorList>
            <consortium name="The Broad Institute Genomics Platform"/>
            <consortium name="The Broad Institute Genome Sequencing Center for Infectious Disease"/>
            <person name="Wu L."/>
            <person name="Ma J."/>
        </authorList>
    </citation>
    <scope>NUCLEOTIDE SEQUENCE [LARGE SCALE GENOMIC DNA]</scope>
    <source>
        <strain evidence="7">JCM 15589</strain>
    </source>
</reference>
<dbReference type="EMBL" id="BAAAPM010000008">
    <property type="protein sequence ID" value="GAA1735721.1"/>
    <property type="molecule type" value="Genomic_DNA"/>
</dbReference>
<feature type="domain" description="Tryptophan synthase beta chain-like PALP" evidence="5">
    <location>
        <begin position="46"/>
        <end position="335"/>
    </location>
</feature>
<dbReference type="PANTHER" id="PTHR48078">
    <property type="entry name" value="THREONINE DEHYDRATASE, MITOCHONDRIAL-RELATED"/>
    <property type="match status" value="1"/>
</dbReference>
<evidence type="ECO:0000259" key="5">
    <source>
        <dbReference type="Pfam" id="PF00291"/>
    </source>
</evidence>